<evidence type="ECO:0000313" key="3">
    <source>
        <dbReference type="Proteomes" id="UP000281553"/>
    </source>
</evidence>
<protein>
    <recommendedName>
        <fullName evidence="1">Rho-GAP domain-containing protein</fullName>
    </recommendedName>
</protein>
<feature type="domain" description="Rho-GAP" evidence="1">
    <location>
        <begin position="1"/>
        <end position="154"/>
    </location>
</feature>
<dbReference type="OrthoDB" id="3183924at2759"/>
<dbReference type="AlphaFoldDB" id="A0A3P7LF72"/>
<dbReference type="InterPro" id="IPR000198">
    <property type="entry name" value="RhoGAP_dom"/>
</dbReference>
<accession>A0A3P7LF72</accession>
<dbReference type="Proteomes" id="UP000281553">
    <property type="component" value="Unassembled WGS sequence"/>
</dbReference>
<dbReference type="Gene3D" id="1.10.555.10">
    <property type="entry name" value="Rho GTPase activation protein"/>
    <property type="match status" value="1"/>
</dbReference>
<reference evidence="2 3" key="1">
    <citation type="submission" date="2018-11" db="EMBL/GenBank/DDBJ databases">
        <authorList>
            <consortium name="Pathogen Informatics"/>
        </authorList>
    </citation>
    <scope>NUCLEOTIDE SEQUENCE [LARGE SCALE GENOMIC DNA]</scope>
</reference>
<dbReference type="GO" id="GO:0007165">
    <property type="term" value="P:signal transduction"/>
    <property type="evidence" value="ECO:0007669"/>
    <property type="project" value="InterPro"/>
</dbReference>
<evidence type="ECO:0000259" key="1">
    <source>
        <dbReference type="PROSITE" id="PS50238"/>
    </source>
</evidence>
<proteinExistence type="predicted"/>
<dbReference type="Pfam" id="PF00620">
    <property type="entry name" value="RhoGAP"/>
    <property type="match status" value="1"/>
</dbReference>
<dbReference type="EMBL" id="UYRU01052776">
    <property type="protein sequence ID" value="VDN12010.1"/>
    <property type="molecule type" value="Genomic_DNA"/>
</dbReference>
<dbReference type="PROSITE" id="PS50238">
    <property type="entry name" value="RHOGAP"/>
    <property type="match status" value="1"/>
</dbReference>
<evidence type="ECO:0000313" key="2">
    <source>
        <dbReference type="EMBL" id="VDN12010.1"/>
    </source>
</evidence>
<organism evidence="2 3">
    <name type="scientific">Dibothriocephalus latus</name>
    <name type="common">Fish tapeworm</name>
    <name type="synonym">Diphyllobothrium latum</name>
    <dbReference type="NCBI Taxonomy" id="60516"/>
    <lineage>
        <taxon>Eukaryota</taxon>
        <taxon>Metazoa</taxon>
        <taxon>Spiralia</taxon>
        <taxon>Lophotrochozoa</taxon>
        <taxon>Platyhelminthes</taxon>
        <taxon>Cestoda</taxon>
        <taxon>Eucestoda</taxon>
        <taxon>Diphyllobothriidea</taxon>
        <taxon>Diphyllobothriidae</taxon>
        <taxon>Dibothriocephalus</taxon>
    </lineage>
</organism>
<keyword evidence="3" id="KW-1185">Reference proteome</keyword>
<dbReference type="SUPFAM" id="SSF48350">
    <property type="entry name" value="GTPase activation domain, GAP"/>
    <property type="match status" value="1"/>
</dbReference>
<name>A0A3P7LF72_DIBLA</name>
<dbReference type="InterPro" id="IPR008936">
    <property type="entry name" value="Rho_GTPase_activation_prot"/>
</dbReference>
<sequence>MQGVPEILVELVKALRDHGLDIEGIYRVPGRSSRLHNFINYVNANPSVVSGNLAVATEPETLDSRTISSAIKRFLSLLPESVLNAEELLCAINERLDDREAASLTPVKLARILMAMRTFLEQKFEEVGVSNFALVYSGCRKWLYIFTVGIRRPK</sequence>
<gene>
    <name evidence="2" type="ORF">DILT_LOCUS7841</name>
</gene>